<protein>
    <submittedName>
        <fullName evidence="2">DUF1127 domain-containing protein</fullName>
    </submittedName>
</protein>
<name>A0A411Z106_9RHOB</name>
<dbReference type="Proteomes" id="UP000284547">
    <property type="component" value="Unassembled WGS sequence"/>
</dbReference>
<organism evidence="2 3">
    <name type="scientific">Pseudotabrizicola alkalilacus</name>
    <dbReference type="NCBI Taxonomy" id="2305252"/>
    <lineage>
        <taxon>Bacteria</taxon>
        <taxon>Pseudomonadati</taxon>
        <taxon>Pseudomonadota</taxon>
        <taxon>Alphaproteobacteria</taxon>
        <taxon>Rhodobacterales</taxon>
        <taxon>Paracoccaceae</taxon>
        <taxon>Pseudotabrizicola</taxon>
    </lineage>
</organism>
<feature type="domain" description="YjiS-like" evidence="1">
    <location>
        <begin position="18"/>
        <end position="41"/>
    </location>
</feature>
<evidence type="ECO:0000313" key="2">
    <source>
        <dbReference type="EMBL" id="RGP36761.1"/>
    </source>
</evidence>
<dbReference type="AlphaFoldDB" id="A0A411Z106"/>
<reference evidence="2 3" key="1">
    <citation type="submission" date="2018-08" db="EMBL/GenBank/DDBJ databases">
        <title>Flavobacterium tibetense sp. nov., isolated from a wetland YonghuCo on Tibetan Plateau.</title>
        <authorList>
            <person name="Phurbu D."/>
            <person name="Lu H."/>
            <person name="Xing P."/>
        </authorList>
    </citation>
    <scope>NUCLEOTIDE SEQUENCE [LARGE SCALE GENOMIC DNA]</scope>
    <source>
        <strain evidence="2 3">DJC</strain>
    </source>
</reference>
<evidence type="ECO:0000259" key="1">
    <source>
        <dbReference type="Pfam" id="PF06568"/>
    </source>
</evidence>
<dbReference type="InterPro" id="IPR009506">
    <property type="entry name" value="YjiS-like"/>
</dbReference>
<keyword evidence="3" id="KW-1185">Reference proteome</keyword>
<dbReference type="Pfam" id="PF06568">
    <property type="entry name" value="YjiS-like"/>
    <property type="match status" value="1"/>
</dbReference>
<comment type="caution">
    <text evidence="2">The sequence shown here is derived from an EMBL/GenBank/DDBJ whole genome shotgun (WGS) entry which is preliminary data.</text>
</comment>
<accession>A0A411Z106</accession>
<gene>
    <name evidence="2" type="ORF">D1012_14030</name>
</gene>
<dbReference type="EMBL" id="QWEY01000007">
    <property type="protein sequence ID" value="RGP36761.1"/>
    <property type="molecule type" value="Genomic_DNA"/>
</dbReference>
<sequence length="122" mass="13571">METAMTFPFRTLFNRQHRRAEVDALTDRDLSDLGLSRDQLRHFAQMPADVPERVVAMGAVFGLSEGALRRHHGTWSELLDVCSTCPDRGACALVLAKAQLANPRDAAFCPNRHNFSGFWSAA</sequence>
<evidence type="ECO:0000313" key="3">
    <source>
        <dbReference type="Proteomes" id="UP000284547"/>
    </source>
</evidence>
<proteinExistence type="predicted"/>